<organism evidence="15 16">
    <name type="scientific">Streptomyces clavuligerus</name>
    <dbReference type="NCBI Taxonomy" id="1901"/>
    <lineage>
        <taxon>Bacteria</taxon>
        <taxon>Bacillati</taxon>
        <taxon>Actinomycetota</taxon>
        <taxon>Actinomycetes</taxon>
        <taxon>Kitasatosporales</taxon>
        <taxon>Streptomycetaceae</taxon>
        <taxon>Streptomyces</taxon>
    </lineage>
</organism>
<dbReference type="InterPro" id="IPR014782">
    <property type="entry name" value="Peptidase_M1_dom"/>
</dbReference>
<evidence type="ECO:0000256" key="9">
    <source>
        <dbReference type="ARBA" id="ARBA00022833"/>
    </source>
</evidence>
<keyword evidence="16" id="KW-1185">Reference proteome</keyword>
<name>E2PZ06_STRCL</name>
<dbReference type="GO" id="GO:0006508">
    <property type="term" value="P:proteolysis"/>
    <property type="evidence" value="ECO:0007669"/>
    <property type="project" value="UniProtKB-KW"/>
</dbReference>
<dbReference type="GeneID" id="93730206"/>
<keyword evidence="7" id="KW-0479">Metal-binding</keyword>
<dbReference type="SUPFAM" id="SSF55486">
    <property type="entry name" value="Metalloproteases ('zincins'), catalytic domain"/>
    <property type="match status" value="1"/>
</dbReference>
<dbReference type="PRINTS" id="PR00756">
    <property type="entry name" value="ALADIPTASE"/>
</dbReference>
<dbReference type="OrthoDB" id="100605at2"/>
<evidence type="ECO:0000256" key="11">
    <source>
        <dbReference type="ARBA" id="ARBA00029811"/>
    </source>
</evidence>
<dbReference type="InterPro" id="IPR027268">
    <property type="entry name" value="Peptidase_M4/M1_CTD_sf"/>
</dbReference>
<dbReference type="KEGG" id="sclf:BB341_12270"/>
<reference evidence="15 16" key="1">
    <citation type="journal article" date="2010" name="Genome Biol. Evol.">
        <title>The sequence of a 1.8-mb bacterial linear plasmid reveals a rich evolutionary reservoir of secondary metabolic pathways.</title>
        <authorList>
            <person name="Medema M.H."/>
            <person name="Trefzer A."/>
            <person name="Kovalchuk A."/>
            <person name="van den Berg M."/>
            <person name="Mueller U."/>
            <person name="Heijne W."/>
            <person name="Wu L."/>
            <person name="Alam M.T."/>
            <person name="Ronning C.M."/>
            <person name="Nierman W.C."/>
            <person name="Bovenberg R.A.L."/>
            <person name="Breitling R."/>
            <person name="Takano E."/>
        </authorList>
    </citation>
    <scope>NUCLEOTIDE SEQUENCE [LARGE SCALE GENOMIC DNA]</scope>
    <source>
        <strain evidence="16">ATCC 27064 / DSM 738 / JCM 4710 / NBRC 13307 / NCIMB 12785 / NRRL 3585 / VKM Ac-602</strain>
    </source>
</reference>
<dbReference type="Gene3D" id="2.60.40.1730">
    <property type="entry name" value="tricorn interacting facor f3 domain"/>
    <property type="match status" value="1"/>
</dbReference>
<dbReference type="EMBL" id="CM000913">
    <property type="protein sequence ID" value="EFG08337.1"/>
    <property type="molecule type" value="Genomic_DNA"/>
</dbReference>
<evidence type="ECO:0000256" key="5">
    <source>
        <dbReference type="ARBA" id="ARBA00015611"/>
    </source>
</evidence>
<evidence type="ECO:0000256" key="12">
    <source>
        <dbReference type="ARBA" id="ARBA00031533"/>
    </source>
</evidence>
<evidence type="ECO:0000256" key="4">
    <source>
        <dbReference type="ARBA" id="ARBA00012564"/>
    </source>
</evidence>
<accession>E2PZ06</accession>
<comment type="catalytic activity">
    <reaction evidence="1">
        <text>Release of an N-terminal amino acid, Xaa-|-Yaa- from a peptide, amide or arylamide. Xaa is preferably Ala, but may be most amino acids including Pro (slow action). When a terminal hydrophobic residue is followed by a prolyl residue, the two may be released as an intact Xaa-Pro dipeptide.</text>
        <dbReference type="EC" id="3.4.11.2"/>
    </reaction>
</comment>
<dbReference type="GO" id="GO:0016285">
    <property type="term" value="F:alanyl aminopeptidase activity"/>
    <property type="evidence" value="ECO:0007669"/>
    <property type="project" value="UniProtKB-EC"/>
</dbReference>
<dbReference type="PANTHER" id="PTHR11533:SF297">
    <property type="entry name" value="AMINOPEPTIDASE N"/>
    <property type="match status" value="1"/>
</dbReference>
<evidence type="ECO:0000256" key="7">
    <source>
        <dbReference type="ARBA" id="ARBA00022723"/>
    </source>
</evidence>
<dbReference type="GO" id="GO:0008237">
    <property type="term" value="F:metallopeptidase activity"/>
    <property type="evidence" value="ECO:0007669"/>
    <property type="project" value="UniProtKB-KW"/>
</dbReference>
<keyword evidence="6" id="KW-0645">Protease</keyword>
<evidence type="ECO:0000259" key="14">
    <source>
        <dbReference type="Pfam" id="PF17900"/>
    </source>
</evidence>
<dbReference type="InterPro" id="IPR045357">
    <property type="entry name" value="Aminopeptidase_N-like_N"/>
</dbReference>
<sequence>MGRSPSASPRTRTARTTRTAGLARLARTLTPAALALALLAGCTGGGGGGGGGGVQGREGGAGVGDRLFPRLGNGGYDVRHYRLALEYDPRRRHIEGTAEILARATAGLGSFHLDLDRLTVSEVTVDGAPATARRSGDELIVRPRAPLGEGALFRTVVRYSGTPRALTDADGSREGWLTDPRAGALAVGEPAGSMTWFPGNHHPVDKASQELTVTVPRGLKAVSNGVLARETTRGARTTFVWRSPEPMATYLATLAIGPYALTRSRTGTGLPLVTAVAPAADRAATRRLSARIPAFLSWAERVFGPYPFAAAGAIVVPDDMVGYALETQSRPVFPVGDYTPLTVVHELAHQWYGDSVTPRSWRDIWLNEGFATYAEWLWAEENEGVPVRRSFDKAFADRANWAFPPAEPPSAARLFDAPVYGRGAMVLHRVRRAVGDAVFFRVLRGWAAEHRHGNASTEDFTAYAERAAGRSLDAVWDVWLYGAERPADAD</sequence>
<dbReference type="AlphaFoldDB" id="E2PZ06"/>
<evidence type="ECO:0000256" key="10">
    <source>
        <dbReference type="ARBA" id="ARBA00023049"/>
    </source>
</evidence>
<dbReference type="GO" id="GO:0008270">
    <property type="term" value="F:zinc ion binding"/>
    <property type="evidence" value="ECO:0007669"/>
    <property type="project" value="InterPro"/>
</dbReference>
<dbReference type="STRING" id="1901.BB341_12270"/>
<dbReference type="SUPFAM" id="SSF63737">
    <property type="entry name" value="Leukotriene A4 hydrolase N-terminal domain"/>
    <property type="match status" value="1"/>
</dbReference>
<evidence type="ECO:0000256" key="3">
    <source>
        <dbReference type="ARBA" id="ARBA00010136"/>
    </source>
</evidence>
<dbReference type="RefSeq" id="WP_003961299.1">
    <property type="nucleotide sequence ID" value="NZ_CM000913.1"/>
</dbReference>
<evidence type="ECO:0000256" key="1">
    <source>
        <dbReference type="ARBA" id="ARBA00000098"/>
    </source>
</evidence>
<evidence type="ECO:0000259" key="13">
    <source>
        <dbReference type="Pfam" id="PF01433"/>
    </source>
</evidence>
<dbReference type="InterPro" id="IPR042097">
    <property type="entry name" value="Aminopeptidase_N-like_N_sf"/>
</dbReference>
<protein>
    <recommendedName>
        <fullName evidence="5">Aminopeptidase N</fullName>
        <ecNumber evidence="4">3.4.11.2</ecNumber>
    </recommendedName>
    <alternativeName>
        <fullName evidence="11">Alanine aminopeptidase</fullName>
    </alternativeName>
    <alternativeName>
        <fullName evidence="12">Lysyl aminopeptidase</fullName>
    </alternativeName>
</protein>
<keyword evidence="9" id="KW-0862">Zinc</keyword>
<feature type="domain" description="Aminopeptidase N-like N-terminal" evidence="14">
    <location>
        <begin position="80"/>
        <end position="251"/>
    </location>
</feature>
<comment type="cofactor">
    <cofactor evidence="2">
        <name>Zn(2+)</name>
        <dbReference type="ChEBI" id="CHEBI:29105"/>
    </cofactor>
</comment>
<dbReference type="Pfam" id="PF01433">
    <property type="entry name" value="Peptidase_M1"/>
    <property type="match status" value="1"/>
</dbReference>
<proteinExistence type="inferred from homology"/>
<evidence type="ECO:0000256" key="2">
    <source>
        <dbReference type="ARBA" id="ARBA00001947"/>
    </source>
</evidence>
<gene>
    <name evidence="15" type="ORF">SCLAV_3266</name>
</gene>
<dbReference type="Pfam" id="PF17900">
    <property type="entry name" value="Peptidase_M1_N"/>
    <property type="match status" value="1"/>
</dbReference>
<dbReference type="InterPro" id="IPR001930">
    <property type="entry name" value="Peptidase_M1"/>
</dbReference>
<evidence type="ECO:0000256" key="6">
    <source>
        <dbReference type="ARBA" id="ARBA00022670"/>
    </source>
</evidence>
<dbReference type="InterPro" id="IPR050344">
    <property type="entry name" value="Peptidase_M1_aminopeptidases"/>
</dbReference>
<evidence type="ECO:0000313" key="16">
    <source>
        <dbReference type="Proteomes" id="UP000002357"/>
    </source>
</evidence>
<dbReference type="EC" id="3.4.11.2" evidence="4"/>
<comment type="similarity">
    <text evidence="3">Belongs to the peptidase M1 family.</text>
</comment>
<dbReference type="Proteomes" id="UP000002357">
    <property type="component" value="Chromosome"/>
</dbReference>
<keyword evidence="10" id="KW-0482">Metalloprotease</keyword>
<dbReference type="CDD" id="cd09603">
    <property type="entry name" value="M1_APN_like"/>
    <property type="match status" value="1"/>
</dbReference>
<feature type="domain" description="Peptidase M1 membrane alanine aminopeptidase" evidence="13">
    <location>
        <begin position="342"/>
        <end position="479"/>
    </location>
</feature>
<evidence type="ECO:0000256" key="8">
    <source>
        <dbReference type="ARBA" id="ARBA00022801"/>
    </source>
</evidence>
<evidence type="ECO:0000313" key="15">
    <source>
        <dbReference type="EMBL" id="EFG08337.1"/>
    </source>
</evidence>
<dbReference type="eggNOG" id="COG0308">
    <property type="taxonomic scope" value="Bacteria"/>
</dbReference>
<dbReference type="Gene3D" id="1.10.390.10">
    <property type="entry name" value="Neutral Protease Domain 2"/>
    <property type="match status" value="1"/>
</dbReference>
<dbReference type="PANTHER" id="PTHR11533">
    <property type="entry name" value="PROTEASE M1 ZINC METALLOPROTEASE"/>
    <property type="match status" value="1"/>
</dbReference>
<keyword evidence="8" id="KW-0378">Hydrolase</keyword>